<sequence length="529" mass="59360">MEKKRKILELRERLDKTLADLASEESIKSMVKNQLCHSSLSQLEGDIEEIVGKRAKEVSNFIEMLRSASGNEQKPKAHGIPHNDWKIKQDTDQLRVMYREGPHGSPFHSLLAEGYADGPIDVCLCVSWETTLYSKWWPQYNVPTFKIIKSTCLQKVRVGEEISLVRVKVPWPISDREALLHYFEIEYLEEDLILVLINTLSDKELVQLSTDGYNRNGVPEVIRIDLVGGFVLQKVDDTRSYFRAIANMDIKLDFVPPSLINFISRQLIGNGHKLYQKAVGTVATTDKDYQQALKGPMYMKICEGMHLINKTKTDVSGVDEEKVNAPLTVLVEEHTGETATEIQAVKDDVFSSEIVEEEIEHATHLKSTQPNDSHATSLNTRQKDLIEEKAYISPEVQVALGILENAIAILRKRDPRNNQADDLPVDQGSSSSEGPKSPLTSISRHNMESSALENKVSVLSLETVDLNAYNGKPIESSITMTKPPFLESTNKVCDEGSLKANGFHEKGPHGGKSRNGRKKWLCCLSLPRD</sequence>
<evidence type="ECO:0008006" key="4">
    <source>
        <dbReference type="Google" id="ProtNLM"/>
    </source>
</evidence>
<dbReference type="EMBL" id="CP136890">
    <property type="protein sequence ID" value="WOK92228.1"/>
    <property type="molecule type" value="Genomic_DNA"/>
</dbReference>
<name>A0AAQ3PXY2_9LILI</name>
<protein>
    <recommendedName>
        <fullName evidence="4">START domain-containing protein</fullName>
    </recommendedName>
</protein>
<proteinExistence type="predicted"/>
<evidence type="ECO:0000313" key="2">
    <source>
        <dbReference type="EMBL" id="WOK92228.1"/>
    </source>
</evidence>
<dbReference type="InterPro" id="IPR023393">
    <property type="entry name" value="START-like_dom_sf"/>
</dbReference>
<keyword evidence="3" id="KW-1185">Reference proteome</keyword>
<dbReference type="PANTHER" id="PTHR34560">
    <property type="entry name" value="POLYKETIDE CYCLASE/DEHYDRASE/LIPID TRANSPORT SUPERFAMILY PROTEIN"/>
    <property type="match status" value="1"/>
</dbReference>
<evidence type="ECO:0000313" key="3">
    <source>
        <dbReference type="Proteomes" id="UP001327560"/>
    </source>
</evidence>
<dbReference type="SUPFAM" id="SSF55961">
    <property type="entry name" value="Bet v1-like"/>
    <property type="match status" value="1"/>
</dbReference>
<organism evidence="2 3">
    <name type="scientific">Canna indica</name>
    <name type="common">Indian-shot</name>
    <dbReference type="NCBI Taxonomy" id="4628"/>
    <lineage>
        <taxon>Eukaryota</taxon>
        <taxon>Viridiplantae</taxon>
        <taxon>Streptophyta</taxon>
        <taxon>Embryophyta</taxon>
        <taxon>Tracheophyta</taxon>
        <taxon>Spermatophyta</taxon>
        <taxon>Magnoliopsida</taxon>
        <taxon>Liliopsida</taxon>
        <taxon>Zingiberales</taxon>
        <taxon>Cannaceae</taxon>
        <taxon>Canna</taxon>
    </lineage>
</organism>
<gene>
    <name evidence="2" type="ORF">Cni_G00919</name>
</gene>
<feature type="compositionally biased region" description="Polar residues" evidence="1">
    <location>
        <begin position="427"/>
        <end position="446"/>
    </location>
</feature>
<accession>A0AAQ3PXY2</accession>
<evidence type="ECO:0000256" key="1">
    <source>
        <dbReference type="SAM" id="MobiDB-lite"/>
    </source>
</evidence>
<dbReference type="Proteomes" id="UP001327560">
    <property type="component" value="Chromosome 1"/>
</dbReference>
<reference evidence="2 3" key="1">
    <citation type="submission" date="2023-10" db="EMBL/GenBank/DDBJ databases">
        <title>Chromosome-scale genome assembly provides insights into flower coloration mechanisms of Canna indica.</title>
        <authorList>
            <person name="Li C."/>
        </authorList>
    </citation>
    <scope>NUCLEOTIDE SEQUENCE [LARGE SCALE GENOMIC DNA]</scope>
    <source>
        <tissue evidence="2">Flower</tissue>
    </source>
</reference>
<feature type="region of interest" description="Disordered" evidence="1">
    <location>
        <begin position="417"/>
        <end position="446"/>
    </location>
</feature>
<dbReference type="Gene3D" id="3.30.530.20">
    <property type="match status" value="1"/>
</dbReference>
<dbReference type="PANTHER" id="PTHR34560:SF1">
    <property type="entry name" value="START DOMAIN-CONTAINING PROTEIN"/>
    <property type="match status" value="1"/>
</dbReference>
<dbReference type="AlphaFoldDB" id="A0AAQ3PXY2"/>